<protein>
    <submittedName>
        <fullName evidence="2">3-deoxy-D-manno-octulosonic acid transferase</fullName>
    </submittedName>
</protein>
<keyword evidence="2" id="KW-0808">Transferase</keyword>
<dbReference type="AlphaFoldDB" id="A0A1C3EGM7"/>
<keyword evidence="1" id="KW-1133">Transmembrane helix</keyword>
<dbReference type="RefSeq" id="WP_068903007.1">
    <property type="nucleotide sequence ID" value="NZ_JBHUIF010000006.1"/>
</dbReference>
<feature type="transmembrane region" description="Helical" evidence="1">
    <location>
        <begin position="290"/>
        <end position="310"/>
    </location>
</feature>
<accession>A0A1C3EGM7</accession>
<feature type="transmembrane region" description="Helical" evidence="1">
    <location>
        <begin position="167"/>
        <end position="195"/>
    </location>
</feature>
<keyword evidence="1" id="KW-0812">Transmembrane</keyword>
<name>A0A1C3EGM7_9GAMM</name>
<proteinExistence type="predicted"/>
<organism evidence="2 3">
    <name type="scientific">Veronia pacifica</name>
    <dbReference type="NCBI Taxonomy" id="1080227"/>
    <lineage>
        <taxon>Bacteria</taxon>
        <taxon>Pseudomonadati</taxon>
        <taxon>Pseudomonadota</taxon>
        <taxon>Gammaproteobacteria</taxon>
        <taxon>Vibrionales</taxon>
        <taxon>Vibrionaceae</taxon>
        <taxon>Veronia</taxon>
    </lineage>
</organism>
<feature type="transmembrane region" description="Helical" evidence="1">
    <location>
        <begin position="201"/>
        <end position="225"/>
    </location>
</feature>
<evidence type="ECO:0000256" key="1">
    <source>
        <dbReference type="SAM" id="Phobius"/>
    </source>
</evidence>
<evidence type="ECO:0000313" key="2">
    <source>
        <dbReference type="EMBL" id="ODA32412.1"/>
    </source>
</evidence>
<reference evidence="2 3" key="1">
    <citation type="submission" date="2016-05" db="EMBL/GenBank/DDBJ databases">
        <title>Genomic Taxonomy of the Vibrionaceae.</title>
        <authorList>
            <person name="Gomez-Gil B."/>
            <person name="Enciso-Ibarra J."/>
        </authorList>
    </citation>
    <scope>NUCLEOTIDE SEQUENCE [LARGE SCALE GENOMIC DNA]</scope>
    <source>
        <strain evidence="2 3">CAIM 1920</strain>
    </source>
</reference>
<feature type="transmembrane region" description="Helical" evidence="1">
    <location>
        <begin position="330"/>
        <end position="350"/>
    </location>
</feature>
<keyword evidence="3" id="KW-1185">Reference proteome</keyword>
<sequence length="433" mass="49378">MNSEHFFYRHFRLVYFSGLLLGLLLAVLYASNQILTGDQTQMLDKGYLGAYQGVWQVFGNAASAVGNVPGSLSALIIGGPLVIWDSPWAPVALLLALRLASFFLFDSIIKAVFSQPVRIAFMVLYWLNPWLLYDSLLYNPSYLCFFTALHFWSAFKMRHQASFTYSALHVLAIGGAMQLHYSWPVLAVMSAYLFYRRMIVISWSGVFAGVAALIASLIPYALEYAKNDTISRESDRYIGYGLVHVYPVLKAILYWLRYSSTLFSNRIITEASFDWVTTVSWLQMVVKYCWQAILFVFGAVTLVVSARLNWHYWKEIKPTVLRGHDIDDDVHWLLLFAAATVFGIVISAMLSPITFSYWHLILTYPLALIPLLAKADIWQKERTRRFTRTLTFIAGFFLVVNLVAANDSDKYSYKVDYVNQVESRLSELGYTSP</sequence>
<feature type="transmembrane region" description="Helical" evidence="1">
    <location>
        <begin position="12"/>
        <end position="30"/>
    </location>
</feature>
<feature type="transmembrane region" description="Helical" evidence="1">
    <location>
        <begin position="88"/>
        <end position="105"/>
    </location>
</feature>
<feature type="transmembrane region" description="Helical" evidence="1">
    <location>
        <begin position="385"/>
        <end position="404"/>
    </location>
</feature>
<keyword evidence="1" id="KW-0472">Membrane</keyword>
<feature type="transmembrane region" description="Helical" evidence="1">
    <location>
        <begin position="237"/>
        <end position="256"/>
    </location>
</feature>
<dbReference type="GO" id="GO:0016740">
    <property type="term" value="F:transferase activity"/>
    <property type="evidence" value="ECO:0007669"/>
    <property type="project" value="UniProtKB-KW"/>
</dbReference>
<gene>
    <name evidence="2" type="ORF">A8L45_13170</name>
</gene>
<evidence type="ECO:0000313" key="3">
    <source>
        <dbReference type="Proteomes" id="UP000094936"/>
    </source>
</evidence>
<dbReference type="STRING" id="1080227.A8L45_13170"/>
<feature type="transmembrane region" description="Helical" evidence="1">
    <location>
        <begin position="356"/>
        <end position="373"/>
    </location>
</feature>
<comment type="caution">
    <text evidence="2">The sequence shown here is derived from an EMBL/GenBank/DDBJ whole genome shotgun (WGS) entry which is preliminary data.</text>
</comment>
<dbReference type="OrthoDB" id="5332564at2"/>
<dbReference type="EMBL" id="LYBM01000023">
    <property type="protein sequence ID" value="ODA32412.1"/>
    <property type="molecule type" value="Genomic_DNA"/>
</dbReference>
<feature type="transmembrane region" description="Helical" evidence="1">
    <location>
        <begin position="139"/>
        <end position="155"/>
    </location>
</feature>
<dbReference type="Proteomes" id="UP000094936">
    <property type="component" value="Unassembled WGS sequence"/>
</dbReference>